<protein>
    <submittedName>
        <fullName evidence="4">NAD-dependent epimerase/dehydratase family protein</fullName>
    </submittedName>
</protein>
<dbReference type="Gene3D" id="3.90.25.10">
    <property type="entry name" value="UDP-galactose 4-epimerase, domain 1"/>
    <property type="match status" value="1"/>
</dbReference>
<sequence>MPRTLVTGAAGFTGRYLTALLASRDHEVHGLVHHRPDEAVEGLFACHEGDIADPQAMERVVEAVRPDHVVHLAAIAFVAHHDVSEMYRANIVGTRQLLDALARAGQPPRSVLVASSANVYGNSQAGVLDETLPPNPANDYGITKVAVEALAHLYGDRLKITVVRPFNYTGRGQSADFLIPKIVGQVRAGASEIALGNLDVARDFSDVRGVVDAYARLLECEGAAGKTFNVCSGVAIPLGEVLERIRAISGHSFSVTVNPAFVRPDEVRTLRGTAAKLEAAIGPLAMPAFDDTLRWMLAD</sequence>
<dbReference type="Gene3D" id="3.40.50.720">
    <property type="entry name" value="NAD(P)-binding Rossmann-like Domain"/>
    <property type="match status" value="1"/>
</dbReference>
<comment type="caution">
    <text evidence="4">The sequence shown here is derived from an EMBL/GenBank/DDBJ whole genome shotgun (WGS) entry which is preliminary data.</text>
</comment>
<dbReference type="Pfam" id="PF01370">
    <property type="entry name" value="Epimerase"/>
    <property type="match status" value="1"/>
</dbReference>
<evidence type="ECO:0000256" key="2">
    <source>
        <dbReference type="ARBA" id="ARBA00007637"/>
    </source>
</evidence>
<dbReference type="AlphaFoldDB" id="A0A429V8W4"/>
<accession>A0A429V8W4</accession>
<organism evidence="4 5">
    <name type="scientific">Sphingomonas ginkgonis</name>
    <dbReference type="NCBI Taxonomy" id="2315330"/>
    <lineage>
        <taxon>Bacteria</taxon>
        <taxon>Pseudomonadati</taxon>
        <taxon>Pseudomonadota</taxon>
        <taxon>Alphaproteobacteria</taxon>
        <taxon>Sphingomonadales</taxon>
        <taxon>Sphingomonadaceae</taxon>
        <taxon>Sphingomonas</taxon>
    </lineage>
</organism>
<evidence type="ECO:0000259" key="3">
    <source>
        <dbReference type="Pfam" id="PF01370"/>
    </source>
</evidence>
<evidence type="ECO:0000256" key="1">
    <source>
        <dbReference type="ARBA" id="ARBA00005125"/>
    </source>
</evidence>
<name>A0A429V8W4_9SPHN</name>
<comment type="similarity">
    <text evidence="2">Belongs to the NAD(P)-dependent epimerase/dehydratase family.</text>
</comment>
<dbReference type="InterPro" id="IPR001509">
    <property type="entry name" value="Epimerase_deHydtase"/>
</dbReference>
<gene>
    <name evidence="4" type="ORF">HMF7854_05740</name>
</gene>
<dbReference type="OrthoDB" id="5295702at2"/>
<reference evidence="4 5" key="1">
    <citation type="submission" date="2018-12" db="EMBL/GenBank/DDBJ databases">
        <title>Sphingomonas sp. HMF7854 Genome sequencing and assembly.</title>
        <authorList>
            <person name="Cha I."/>
            <person name="Kang H."/>
            <person name="Kim H."/>
            <person name="Kang J."/>
            <person name="Joh K."/>
        </authorList>
    </citation>
    <scope>NUCLEOTIDE SEQUENCE [LARGE SCALE GENOMIC DNA]</scope>
    <source>
        <strain evidence="4 5">HMF7854</strain>
    </source>
</reference>
<dbReference type="PANTHER" id="PTHR43000">
    <property type="entry name" value="DTDP-D-GLUCOSE 4,6-DEHYDRATASE-RELATED"/>
    <property type="match status" value="1"/>
</dbReference>
<dbReference type="RefSeq" id="WP_126718210.1">
    <property type="nucleotide sequence ID" value="NZ_RWJF01000001.1"/>
</dbReference>
<dbReference type="SUPFAM" id="SSF51735">
    <property type="entry name" value="NAD(P)-binding Rossmann-fold domains"/>
    <property type="match status" value="1"/>
</dbReference>
<dbReference type="EMBL" id="RWJF01000001">
    <property type="protein sequence ID" value="RST30378.1"/>
    <property type="molecule type" value="Genomic_DNA"/>
</dbReference>
<keyword evidence="5" id="KW-1185">Reference proteome</keyword>
<evidence type="ECO:0000313" key="4">
    <source>
        <dbReference type="EMBL" id="RST30378.1"/>
    </source>
</evidence>
<dbReference type="InterPro" id="IPR036291">
    <property type="entry name" value="NAD(P)-bd_dom_sf"/>
</dbReference>
<proteinExistence type="inferred from homology"/>
<evidence type="ECO:0000313" key="5">
    <source>
        <dbReference type="Proteomes" id="UP000274661"/>
    </source>
</evidence>
<comment type="pathway">
    <text evidence="1">Bacterial outer membrane biogenesis; LPS O-antigen biosynthesis.</text>
</comment>
<feature type="domain" description="NAD-dependent epimerase/dehydratase" evidence="3">
    <location>
        <begin position="5"/>
        <end position="231"/>
    </location>
</feature>
<dbReference type="Proteomes" id="UP000274661">
    <property type="component" value="Unassembled WGS sequence"/>
</dbReference>